<feature type="domain" description="Thiolase N-terminal" evidence="7">
    <location>
        <begin position="4"/>
        <end position="260"/>
    </location>
</feature>
<gene>
    <name evidence="9" type="ORF">J2S02_000543</name>
</gene>
<dbReference type="PROSITE" id="PS00099">
    <property type="entry name" value="THIOLASE_3"/>
    <property type="match status" value="1"/>
</dbReference>
<dbReference type="Pfam" id="PF02803">
    <property type="entry name" value="Thiolase_C"/>
    <property type="match status" value="1"/>
</dbReference>
<reference evidence="9 10" key="1">
    <citation type="submission" date="2023-07" db="EMBL/GenBank/DDBJ databases">
        <title>Genomic Encyclopedia of Type Strains, Phase IV (KMG-IV): sequencing the most valuable type-strain genomes for metagenomic binning, comparative biology and taxonomic classification.</title>
        <authorList>
            <person name="Goeker M."/>
        </authorList>
    </citation>
    <scope>NUCLEOTIDE SEQUENCE [LARGE SCALE GENOMIC DNA]</scope>
    <source>
        <strain evidence="9 10">DSM 17723</strain>
    </source>
</reference>
<keyword evidence="10" id="KW-1185">Reference proteome</keyword>
<sequence>MREVVITAAVRTPIGSFGGAFKGLLPSQMIVPVLEEIVERGRLEKTEVNEIILGQCIQRTDEPNIARTSALLAGFPYETTGYTIQRQCASGLQAIISGAMQIQLGYADIVITGGVEVMSSSPYLLKQHRWGSRLQHGEVTDSVWEILKDPIHQIMMGETAENVAEQFSITRDEQDELAKLSHSRALAAIKAGKFTQEIVPIKTKKGKNEMIISRDEGPKEIKSEKLAALPTIFRENGTVTAGNSSSLNDGAAALLLMSKDEAIKRGLPILAKISHHTVVGVDPKLMGIGPVPAIQKGLHSLKWTLDEIDILEINEAFAAQYLAVEKELKLNRDKVNKNGSGISLGHPIGCTGSRIVVSLLYEMEREQAKKGLASLCVGGGMGFALFLERE</sequence>
<dbReference type="InterPro" id="IPR020617">
    <property type="entry name" value="Thiolase_C"/>
</dbReference>
<evidence type="ECO:0000256" key="5">
    <source>
        <dbReference type="ARBA" id="ARBA00030755"/>
    </source>
</evidence>
<dbReference type="Gene3D" id="3.40.47.10">
    <property type="match status" value="2"/>
</dbReference>
<dbReference type="PANTHER" id="PTHR18919:SF107">
    <property type="entry name" value="ACETYL-COA ACETYLTRANSFERASE, CYTOSOLIC"/>
    <property type="match status" value="1"/>
</dbReference>
<keyword evidence="3 6" id="KW-0808">Transferase</keyword>
<evidence type="ECO:0000256" key="1">
    <source>
        <dbReference type="ARBA" id="ARBA00010982"/>
    </source>
</evidence>
<evidence type="ECO:0000256" key="3">
    <source>
        <dbReference type="ARBA" id="ARBA00022679"/>
    </source>
</evidence>
<evidence type="ECO:0000259" key="8">
    <source>
        <dbReference type="Pfam" id="PF02803"/>
    </source>
</evidence>
<evidence type="ECO:0000313" key="10">
    <source>
        <dbReference type="Proteomes" id="UP001232245"/>
    </source>
</evidence>
<dbReference type="GO" id="GO:0003985">
    <property type="term" value="F:acetyl-CoA C-acetyltransferase activity"/>
    <property type="evidence" value="ECO:0007669"/>
    <property type="project" value="UniProtKB-EC"/>
</dbReference>
<dbReference type="PIRSF" id="PIRSF000429">
    <property type="entry name" value="Ac-CoA_Ac_transf"/>
    <property type="match status" value="1"/>
</dbReference>
<dbReference type="Proteomes" id="UP001232245">
    <property type="component" value="Unassembled WGS sequence"/>
</dbReference>
<dbReference type="InterPro" id="IPR002155">
    <property type="entry name" value="Thiolase"/>
</dbReference>
<evidence type="ECO:0000256" key="2">
    <source>
        <dbReference type="ARBA" id="ARBA00012705"/>
    </source>
</evidence>
<feature type="domain" description="Thiolase C-terminal" evidence="8">
    <location>
        <begin position="268"/>
        <end position="388"/>
    </location>
</feature>
<dbReference type="Pfam" id="PF00108">
    <property type="entry name" value="Thiolase_N"/>
    <property type="match status" value="1"/>
</dbReference>
<comment type="caution">
    <text evidence="9">The sequence shown here is derived from an EMBL/GenBank/DDBJ whole genome shotgun (WGS) entry which is preliminary data.</text>
</comment>
<protein>
    <recommendedName>
        <fullName evidence="2">acetyl-CoA C-acetyltransferase</fullName>
        <ecNumber evidence="2">2.3.1.9</ecNumber>
    </recommendedName>
    <alternativeName>
        <fullName evidence="5">Acetoacetyl-CoA thiolase</fullName>
    </alternativeName>
</protein>
<dbReference type="RefSeq" id="WP_174880512.1">
    <property type="nucleotide sequence ID" value="NZ_CADEPK010000200.1"/>
</dbReference>
<evidence type="ECO:0000256" key="6">
    <source>
        <dbReference type="RuleBase" id="RU003557"/>
    </source>
</evidence>
<accession>A0ABT9YW47</accession>
<dbReference type="PANTHER" id="PTHR18919">
    <property type="entry name" value="ACETYL-COA C-ACYLTRANSFERASE"/>
    <property type="match status" value="1"/>
</dbReference>
<dbReference type="EMBL" id="JAUSTZ010000001">
    <property type="protein sequence ID" value="MDQ0224221.1"/>
    <property type="molecule type" value="Genomic_DNA"/>
</dbReference>
<dbReference type="InterPro" id="IPR016039">
    <property type="entry name" value="Thiolase-like"/>
</dbReference>
<proteinExistence type="inferred from homology"/>
<dbReference type="NCBIfam" id="TIGR01930">
    <property type="entry name" value="AcCoA-C-Actrans"/>
    <property type="match status" value="1"/>
</dbReference>
<keyword evidence="4 6" id="KW-0012">Acyltransferase</keyword>
<dbReference type="InterPro" id="IPR020616">
    <property type="entry name" value="Thiolase_N"/>
</dbReference>
<evidence type="ECO:0000256" key="4">
    <source>
        <dbReference type="ARBA" id="ARBA00023315"/>
    </source>
</evidence>
<organism evidence="9 10">
    <name type="scientific">Metabacillus niabensis</name>
    <dbReference type="NCBI Taxonomy" id="324854"/>
    <lineage>
        <taxon>Bacteria</taxon>
        <taxon>Bacillati</taxon>
        <taxon>Bacillota</taxon>
        <taxon>Bacilli</taxon>
        <taxon>Bacillales</taxon>
        <taxon>Bacillaceae</taxon>
        <taxon>Metabacillus</taxon>
    </lineage>
</organism>
<dbReference type="SUPFAM" id="SSF53901">
    <property type="entry name" value="Thiolase-like"/>
    <property type="match status" value="2"/>
</dbReference>
<name>A0ABT9YW47_9BACI</name>
<dbReference type="CDD" id="cd00751">
    <property type="entry name" value="thiolase"/>
    <property type="match status" value="1"/>
</dbReference>
<evidence type="ECO:0000259" key="7">
    <source>
        <dbReference type="Pfam" id="PF00108"/>
    </source>
</evidence>
<evidence type="ECO:0000313" key="9">
    <source>
        <dbReference type="EMBL" id="MDQ0224221.1"/>
    </source>
</evidence>
<dbReference type="InterPro" id="IPR020610">
    <property type="entry name" value="Thiolase_AS"/>
</dbReference>
<dbReference type="EC" id="2.3.1.9" evidence="2"/>
<comment type="similarity">
    <text evidence="1 6">Belongs to the thiolase-like superfamily. Thiolase family.</text>
</comment>